<accession>A0AAW6RDQ5</accession>
<dbReference type="EMBL" id="JARVII010000001">
    <property type="protein sequence ID" value="MDG9698264.1"/>
    <property type="molecule type" value="Genomic_DNA"/>
</dbReference>
<protein>
    <submittedName>
        <fullName evidence="3">Uncharacterized protein</fullName>
    </submittedName>
</protein>
<feature type="chain" id="PRO_5043924882" evidence="2">
    <location>
        <begin position="26"/>
        <end position="152"/>
    </location>
</feature>
<gene>
    <name evidence="3" type="ORF">QB898_00760</name>
</gene>
<dbReference type="RefSeq" id="WP_279523407.1">
    <property type="nucleotide sequence ID" value="NZ_JARVII010000001.1"/>
</dbReference>
<organism evidence="3 4">
    <name type="scientific">Ottowia cancrivicina</name>
    <dbReference type="NCBI Taxonomy" id="3040346"/>
    <lineage>
        <taxon>Bacteria</taxon>
        <taxon>Pseudomonadati</taxon>
        <taxon>Pseudomonadota</taxon>
        <taxon>Betaproteobacteria</taxon>
        <taxon>Burkholderiales</taxon>
        <taxon>Comamonadaceae</taxon>
        <taxon>Ottowia</taxon>
    </lineage>
</organism>
<feature type="region of interest" description="Disordered" evidence="1">
    <location>
        <begin position="40"/>
        <end position="59"/>
    </location>
</feature>
<feature type="signal peptide" evidence="2">
    <location>
        <begin position="1"/>
        <end position="25"/>
    </location>
</feature>
<evidence type="ECO:0000256" key="2">
    <source>
        <dbReference type="SAM" id="SignalP"/>
    </source>
</evidence>
<dbReference type="AlphaFoldDB" id="A0AAW6RDQ5"/>
<dbReference type="Proteomes" id="UP001237156">
    <property type="component" value="Unassembled WGS sequence"/>
</dbReference>
<feature type="compositionally biased region" description="Low complexity" evidence="1">
    <location>
        <begin position="84"/>
        <end position="93"/>
    </location>
</feature>
<feature type="region of interest" description="Disordered" evidence="1">
    <location>
        <begin position="79"/>
        <end position="152"/>
    </location>
</feature>
<keyword evidence="2" id="KW-0732">Signal</keyword>
<evidence type="ECO:0000313" key="3">
    <source>
        <dbReference type="EMBL" id="MDG9698264.1"/>
    </source>
</evidence>
<sequence length="152" mass="15617">MKKSKVFAIALVAGAAALASISAQASCYIVRNAKGQIISESPNPPVDMSQPLHDTVPRKFGAGATMSFGVADPDCGKEIDTWDKSSSASAPRAKAGKKRTARRSTAVRGKRSARRAAGSVPVTPAKGGGIRTKVERIEQPAQSAAASAPASE</sequence>
<name>A0AAW6RDQ5_9BURK</name>
<keyword evidence="4" id="KW-1185">Reference proteome</keyword>
<proteinExistence type="predicted"/>
<feature type="compositionally biased region" description="Low complexity" evidence="1">
    <location>
        <begin position="139"/>
        <end position="152"/>
    </location>
</feature>
<evidence type="ECO:0000256" key="1">
    <source>
        <dbReference type="SAM" id="MobiDB-lite"/>
    </source>
</evidence>
<comment type="caution">
    <text evidence="3">The sequence shown here is derived from an EMBL/GenBank/DDBJ whole genome shotgun (WGS) entry which is preliminary data.</text>
</comment>
<evidence type="ECO:0000313" key="4">
    <source>
        <dbReference type="Proteomes" id="UP001237156"/>
    </source>
</evidence>
<reference evidence="3 4" key="1">
    <citation type="submission" date="2023-04" db="EMBL/GenBank/DDBJ databases">
        <title>Ottowia paracancer sp. nov., isolated from human stomach.</title>
        <authorList>
            <person name="Song Y."/>
        </authorList>
    </citation>
    <scope>NUCLEOTIDE SEQUENCE [LARGE SCALE GENOMIC DNA]</scope>
    <source>
        <strain evidence="3 4">10c7w1</strain>
    </source>
</reference>